<dbReference type="PRINTS" id="PR00455">
    <property type="entry name" value="HTHTETR"/>
</dbReference>
<proteinExistence type="predicted"/>
<evidence type="ECO:0000259" key="3">
    <source>
        <dbReference type="PROSITE" id="PS50977"/>
    </source>
</evidence>
<keyword evidence="5" id="KW-1185">Reference proteome</keyword>
<dbReference type="SUPFAM" id="SSF48498">
    <property type="entry name" value="Tetracyclin repressor-like, C-terminal domain"/>
    <property type="match status" value="1"/>
</dbReference>
<dbReference type="Pfam" id="PF00440">
    <property type="entry name" value="TetR_N"/>
    <property type="match status" value="1"/>
</dbReference>
<feature type="DNA-binding region" description="H-T-H motif" evidence="2">
    <location>
        <begin position="32"/>
        <end position="51"/>
    </location>
</feature>
<dbReference type="InterPro" id="IPR001647">
    <property type="entry name" value="HTH_TetR"/>
</dbReference>
<organism evidence="4 5">
    <name type="scientific">Gordonia hankookensis</name>
    <dbReference type="NCBI Taxonomy" id="589403"/>
    <lineage>
        <taxon>Bacteria</taxon>
        <taxon>Bacillati</taxon>
        <taxon>Actinomycetota</taxon>
        <taxon>Actinomycetes</taxon>
        <taxon>Mycobacteriales</taxon>
        <taxon>Gordoniaceae</taxon>
        <taxon>Gordonia</taxon>
    </lineage>
</organism>
<dbReference type="PANTHER" id="PTHR30055:SF226">
    <property type="entry name" value="HTH-TYPE TRANSCRIPTIONAL REGULATOR PKSA"/>
    <property type="match status" value="1"/>
</dbReference>
<feature type="domain" description="HTH tetR-type" evidence="3">
    <location>
        <begin position="9"/>
        <end position="69"/>
    </location>
</feature>
<accession>A0ABR7WDQ1</accession>
<evidence type="ECO:0000256" key="2">
    <source>
        <dbReference type="PROSITE-ProRule" id="PRU00335"/>
    </source>
</evidence>
<name>A0ABR7WDQ1_9ACTN</name>
<dbReference type="PROSITE" id="PS50977">
    <property type="entry name" value="HTH_TETR_2"/>
    <property type="match status" value="1"/>
</dbReference>
<reference evidence="4 5" key="1">
    <citation type="submission" date="2020-09" db="EMBL/GenBank/DDBJ databases">
        <title>Novel species in genus Gordonia.</title>
        <authorList>
            <person name="Zhang G."/>
        </authorList>
    </citation>
    <scope>NUCLEOTIDE SEQUENCE [LARGE SCALE GENOMIC DNA]</scope>
    <source>
        <strain evidence="4 5">ON-33</strain>
    </source>
</reference>
<comment type="caution">
    <text evidence="4">The sequence shown here is derived from an EMBL/GenBank/DDBJ whole genome shotgun (WGS) entry which is preliminary data.</text>
</comment>
<evidence type="ECO:0000313" key="5">
    <source>
        <dbReference type="Proteomes" id="UP000602395"/>
    </source>
</evidence>
<evidence type="ECO:0000313" key="4">
    <source>
        <dbReference type="EMBL" id="MBD1320902.1"/>
    </source>
</evidence>
<dbReference type="Proteomes" id="UP000602395">
    <property type="component" value="Unassembled WGS sequence"/>
</dbReference>
<dbReference type="SUPFAM" id="SSF46689">
    <property type="entry name" value="Homeodomain-like"/>
    <property type="match status" value="1"/>
</dbReference>
<evidence type="ECO:0000256" key="1">
    <source>
        <dbReference type="ARBA" id="ARBA00023125"/>
    </source>
</evidence>
<gene>
    <name evidence="4" type="ORF">IDF66_15055</name>
</gene>
<dbReference type="InterPro" id="IPR009057">
    <property type="entry name" value="Homeodomain-like_sf"/>
</dbReference>
<dbReference type="Gene3D" id="1.10.357.10">
    <property type="entry name" value="Tetracycline Repressor, domain 2"/>
    <property type="match status" value="1"/>
</dbReference>
<keyword evidence="1 2" id="KW-0238">DNA-binding</keyword>
<dbReference type="PANTHER" id="PTHR30055">
    <property type="entry name" value="HTH-TYPE TRANSCRIPTIONAL REGULATOR RUTR"/>
    <property type="match status" value="1"/>
</dbReference>
<protein>
    <submittedName>
        <fullName evidence="4">TetR/AcrR family transcriptional regulator</fullName>
    </submittedName>
</protein>
<dbReference type="RefSeq" id="WP_190267580.1">
    <property type="nucleotide sequence ID" value="NZ_BAABAD010000001.1"/>
</dbReference>
<dbReference type="EMBL" id="JACWMS010000003">
    <property type="protein sequence ID" value="MBD1320902.1"/>
    <property type="molecule type" value="Genomic_DNA"/>
</dbReference>
<sequence length="201" mass="21991">MTRRGRPPKTGRDEIVTATLAVLRDRGIARLTTREIADRLDISEGSIFYHFGDRKDLVGAVFTEALRPLWEFGPTMPPAPHDVAEVREVLTVFVARLEEFLEAGLDVLMAAQADSELRAELGGVILENDYGPQRGVTAISGYLRSAQDAGVVDPAVDVHVTAHLLIASVFLRHAQPILVGHSRGLPSRDQTLESIVATLHR</sequence>
<dbReference type="InterPro" id="IPR050109">
    <property type="entry name" value="HTH-type_TetR-like_transc_reg"/>
</dbReference>
<dbReference type="InterPro" id="IPR036271">
    <property type="entry name" value="Tet_transcr_reg_TetR-rel_C_sf"/>
</dbReference>